<sequence>MIPFLEPPFTFVFGVCVAAFPALAFPDECAEVRAATAFGQRDFVPHIVGEDTRHSERVDGEAMYHIAHSPMPDLLRCDVVASGLTPVLQCIPAESNLIPSVARQRTNRAATVISRCVQEPVIGPLKSPSESGHLQWFVTDWREYRPIRYRIDWSPTLTEPAWTLKAGPVIENTSYIGRATRARKLHDSTSAGRPCRQLLNAVQSAQTDFRRTIGKLAEKADDLALYTSSLSLMDFSVEVGVGGTTPNMLFAERAVSSVMNLRKRRKWAGWQAARSAHACRRVLSASPTSSTATAASNWSGGLPTTTLRGQCPYLLSCVSSPGAAASVEPRYASSVGSDAGGTAISRRV</sequence>
<accession>A0A158KNH8</accession>
<reference evidence="1" key="1">
    <citation type="submission" date="2016-01" db="EMBL/GenBank/DDBJ databases">
        <authorList>
            <person name="Peeters C."/>
        </authorList>
    </citation>
    <scope>NUCLEOTIDE SEQUENCE [LARGE SCALE GENOMIC DNA]</scope>
    <source>
        <strain evidence="1">LMG 22940</strain>
    </source>
</reference>
<evidence type="ECO:0000313" key="2">
    <source>
        <dbReference type="Proteomes" id="UP000054770"/>
    </source>
</evidence>
<dbReference type="AlphaFoldDB" id="A0A158KNH8"/>
<name>A0A158KNH8_9BURK</name>
<proteinExistence type="predicted"/>
<dbReference type="EMBL" id="FCON02000124">
    <property type="protein sequence ID" value="SAL82677.1"/>
    <property type="molecule type" value="Genomic_DNA"/>
</dbReference>
<keyword evidence="2" id="KW-1185">Reference proteome</keyword>
<gene>
    <name evidence="1" type="ORF">AWB68_06613</name>
</gene>
<evidence type="ECO:0000313" key="1">
    <source>
        <dbReference type="EMBL" id="SAL82677.1"/>
    </source>
</evidence>
<comment type="caution">
    <text evidence="1">The sequence shown here is derived from an EMBL/GenBank/DDBJ whole genome shotgun (WGS) entry which is preliminary data.</text>
</comment>
<protein>
    <submittedName>
        <fullName evidence="1">Uncharacterized protein</fullName>
    </submittedName>
</protein>
<organism evidence="1 2">
    <name type="scientific">Caballeronia choica</name>
    <dbReference type="NCBI Taxonomy" id="326476"/>
    <lineage>
        <taxon>Bacteria</taxon>
        <taxon>Pseudomonadati</taxon>
        <taxon>Pseudomonadota</taxon>
        <taxon>Betaproteobacteria</taxon>
        <taxon>Burkholderiales</taxon>
        <taxon>Burkholderiaceae</taxon>
        <taxon>Caballeronia</taxon>
    </lineage>
</organism>
<dbReference type="Proteomes" id="UP000054770">
    <property type="component" value="Unassembled WGS sequence"/>
</dbReference>